<keyword evidence="1" id="KW-0472">Membrane</keyword>
<keyword evidence="1" id="KW-0812">Transmembrane</keyword>
<dbReference type="AlphaFoldDB" id="X1SCR4"/>
<sequence>KKVTKSMSLKARYKKTILKIIPTNNLFFISIIYLIIIPIDFVNL</sequence>
<evidence type="ECO:0000313" key="2">
    <source>
        <dbReference type="EMBL" id="GAI73215.1"/>
    </source>
</evidence>
<feature type="non-terminal residue" evidence="2">
    <location>
        <position position="1"/>
    </location>
</feature>
<protein>
    <submittedName>
        <fullName evidence="2">Uncharacterized protein</fullName>
    </submittedName>
</protein>
<feature type="transmembrane region" description="Helical" evidence="1">
    <location>
        <begin position="20"/>
        <end position="39"/>
    </location>
</feature>
<dbReference type="EMBL" id="BARW01011380">
    <property type="protein sequence ID" value="GAI73215.1"/>
    <property type="molecule type" value="Genomic_DNA"/>
</dbReference>
<name>X1SCR4_9ZZZZ</name>
<keyword evidence="1" id="KW-1133">Transmembrane helix</keyword>
<reference evidence="2" key="1">
    <citation type="journal article" date="2014" name="Front. Microbiol.">
        <title>High frequency of phylogenetically diverse reductive dehalogenase-homologous genes in deep subseafloor sedimentary metagenomes.</title>
        <authorList>
            <person name="Kawai M."/>
            <person name="Futagami T."/>
            <person name="Toyoda A."/>
            <person name="Takaki Y."/>
            <person name="Nishi S."/>
            <person name="Hori S."/>
            <person name="Arai W."/>
            <person name="Tsubouchi T."/>
            <person name="Morono Y."/>
            <person name="Uchiyama I."/>
            <person name="Ito T."/>
            <person name="Fujiyama A."/>
            <person name="Inagaki F."/>
            <person name="Takami H."/>
        </authorList>
    </citation>
    <scope>NUCLEOTIDE SEQUENCE</scope>
    <source>
        <strain evidence="2">Expedition CK06-06</strain>
    </source>
</reference>
<evidence type="ECO:0000256" key="1">
    <source>
        <dbReference type="SAM" id="Phobius"/>
    </source>
</evidence>
<organism evidence="2">
    <name type="scientific">marine sediment metagenome</name>
    <dbReference type="NCBI Taxonomy" id="412755"/>
    <lineage>
        <taxon>unclassified sequences</taxon>
        <taxon>metagenomes</taxon>
        <taxon>ecological metagenomes</taxon>
    </lineage>
</organism>
<proteinExistence type="predicted"/>
<gene>
    <name evidence="2" type="ORF">S12H4_21974</name>
</gene>
<accession>X1SCR4</accession>
<comment type="caution">
    <text evidence="2">The sequence shown here is derived from an EMBL/GenBank/DDBJ whole genome shotgun (WGS) entry which is preliminary data.</text>
</comment>